<feature type="non-terminal residue" evidence="1">
    <location>
        <position position="1"/>
    </location>
</feature>
<keyword evidence="2" id="KW-1185">Reference proteome</keyword>
<sequence>VVNLSTKSSTISLFLLRISNLTEGLLKPEICKLELNPSSSRYLLFGYLFLIW</sequence>
<accession>A0A7J7NR41</accession>
<gene>
    <name evidence="1" type="ORF">GIB67_016558</name>
</gene>
<proteinExistence type="predicted"/>
<evidence type="ECO:0000313" key="2">
    <source>
        <dbReference type="Proteomes" id="UP000541444"/>
    </source>
</evidence>
<dbReference type="AlphaFoldDB" id="A0A7J7NR41"/>
<organism evidence="1 2">
    <name type="scientific">Kingdonia uniflora</name>
    <dbReference type="NCBI Taxonomy" id="39325"/>
    <lineage>
        <taxon>Eukaryota</taxon>
        <taxon>Viridiplantae</taxon>
        <taxon>Streptophyta</taxon>
        <taxon>Embryophyta</taxon>
        <taxon>Tracheophyta</taxon>
        <taxon>Spermatophyta</taxon>
        <taxon>Magnoliopsida</taxon>
        <taxon>Ranunculales</taxon>
        <taxon>Circaeasteraceae</taxon>
        <taxon>Kingdonia</taxon>
    </lineage>
</organism>
<name>A0A7J7NR41_9MAGN</name>
<reference evidence="1 2" key="1">
    <citation type="journal article" date="2020" name="IScience">
        <title>Genome Sequencing of the Endangered Kingdonia uniflora (Circaeasteraceae, Ranunculales) Reveals Potential Mechanisms of Evolutionary Specialization.</title>
        <authorList>
            <person name="Sun Y."/>
            <person name="Deng T."/>
            <person name="Zhang A."/>
            <person name="Moore M.J."/>
            <person name="Landis J.B."/>
            <person name="Lin N."/>
            <person name="Zhang H."/>
            <person name="Zhang X."/>
            <person name="Huang J."/>
            <person name="Zhang X."/>
            <person name="Sun H."/>
            <person name="Wang H."/>
        </authorList>
    </citation>
    <scope>NUCLEOTIDE SEQUENCE [LARGE SCALE GENOMIC DNA]</scope>
    <source>
        <strain evidence="1">TB1705</strain>
        <tissue evidence="1">Leaf</tissue>
    </source>
</reference>
<comment type="caution">
    <text evidence="1">The sequence shown here is derived from an EMBL/GenBank/DDBJ whole genome shotgun (WGS) entry which is preliminary data.</text>
</comment>
<dbReference type="EMBL" id="JACGCM010000665">
    <property type="protein sequence ID" value="KAF6169388.1"/>
    <property type="molecule type" value="Genomic_DNA"/>
</dbReference>
<feature type="non-terminal residue" evidence="1">
    <location>
        <position position="52"/>
    </location>
</feature>
<protein>
    <submittedName>
        <fullName evidence="1">Uncharacterized protein</fullName>
    </submittedName>
</protein>
<evidence type="ECO:0000313" key="1">
    <source>
        <dbReference type="EMBL" id="KAF6169388.1"/>
    </source>
</evidence>
<dbReference type="Proteomes" id="UP000541444">
    <property type="component" value="Unassembled WGS sequence"/>
</dbReference>